<organism evidence="2 3">
    <name type="scientific">Cryomorpha ignava</name>
    <dbReference type="NCBI Taxonomy" id="101383"/>
    <lineage>
        <taxon>Bacteria</taxon>
        <taxon>Pseudomonadati</taxon>
        <taxon>Bacteroidota</taxon>
        <taxon>Flavobacteriia</taxon>
        <taxon>Flavobacteriales</taxon>
        <taxon>Cryomorphaceae</taxon>
        <taxon>Cryomorpha</taxon>
    </lineage>
</organism>
<name>A0A7K3WPM6_9FLAO</name>
<dbReference type="InterPro" id="IPR011429">
    <property type="entry name" value="Cyt_c_Planctomycete-type"/>
</dbReference>
<gene>
    <name evidence="2" type="ORF">G3O08_05690</name>
</gene>
<dbReference type="EMBL" id="JAAGVY010000007">
    <property type="protein sequence ID" value="NEN22991.1"/>
    <property type="molecule type" value="Genomic_DNA"/>
</dbReference>
<accession>A0A7K3WPM6</accession>
<evidence type="ECO:0000313" key="3">
    <source>
        <dbReference type="Proteomes" id="UP000486602"/>
    </source>
</evidence>
<dbReference type="AlphaFoldDB" id="A0A7K3WPM6"/>
<dbReference type="GO" id="GO:0009055">
    <property type="term" value="F:electron transfer activity"/>
    <property type="evidence" value="ECO:0007669"/>
    <property type="project" value="InterPro"/>
</dbReference>
<keyword evidence="3" id="KW-1185">Reference proteome</keyword>
<reference evidence="2 3" key="1">
    <citation type="submission" date="2020-02" db="EMBL/GenBank/DDBJ databases">
        <title>Out from the shadows clarifying the taxonomy of the family Cryomorphaceae and related taxa by utilizing the GTDB taxonomic framework.</title>
        <authorList>
            <person name="Bowman J.P."/>
        </authorList>
    </citation>
    <scope>NUCLEOTIDE SEQUENCE [LARGE SCALE GENOMIC DNA]</scope>
    <source>
        <strain evidence="2 3">QSSC 1-22</strain>
    </source>
</reference>
<sequence length="245" mass="25889">MKNLLTSIIFVFVGVLVILSCKHEPPLPPLNGGTGGTGGGPGDTLNPNPYPCDPDTIYFSQTILPLLVSNCAIPGCHSADAAEDGVILNNYENIINTGDVRPFDLDGSDLYEVITENDPDNIMPPPGDGNPLTSEQIGLIAAWIQQGALNLSCNNGDCDTTNVTYVSKIEPIITAKCLGCHSGSSPQGDISLSGYANVRDQSIDGSLLQAVQHVGTATPMPYQSSQLPQCEIDLIRIWIENGAPQ</sequence>
<dbReference type="SUPFAM" id="SSF46626">
    <property type="entry name" value="Cytochrome c"/>
    <property type="match status" value="1"/>
</dbReference>
<proteinExistence type="predicted"/>
<comment type="caution">
    <text evidence="2">The sequence shown here is derived from an EMBL/GenBank/DDBJ whole genome shotgun (WGS) entry which is preliminary data.</text>
</comment>
<evidence type="ECO:0000313" key="2">
    <source>
        <dbReference type="EMBL" id="NEN22991.1"/>
    </source>
</evidence>
<dbReference type="RefSeq" id="WP_163283764.1">
    <property type="nucleotide sequence ID" value="NZ_JAAGVY010000007.1"/>
</dbReference>
<dbReference type="PROSITE" id="PS51257">
    <property type="entry name" value="PROKAR_LIPOPROTEIN"/>
    <property type="match status" value="1"/>
</dbReference>
<protein>
    <recommendedName>
        <fullName evidence="1">Cytochrome C Planctomycete-type domain-containing protein</fullName>
    </recommendedName>
</protein>
<dbReference type="PANTHER" id="PTHR35889:SF3">
    <property type="entry name" value="F-BOX DOMAIN-CONTAINING PROTEIN"/>
    <property type="match status" value="1"/>
</dbReference>
<dbReference type="Gene3D" id="1.10.760.10">
    <property type="entry name" value="Cytochrome c-like domain"/>
    <property type="match status" value="1"/>
</dbReference>
<evidence type="ECO:0000259" key="1">
    <source>
        <dbReference type="Pfam" id="PF07635"/>
    </source>
</evidence>
<dbReference type="Pfam" id="PF07635">
    <property type="entry name" value="PSCyt1"/>
    <property type="match status" value="1"/>
</dbReference>
<dbReference type="PANTHER" id="PTHR35889">
    <property type="entry name" value="CYCLOINULO-OLIGOSACCHARIDE FRUCTANOTRANSFERASE-RELATED"/>
    <property type="match status" value="1"/>
</dbReference>
<dbReference type="Proteomes" id="UP000486602">
    <property type="component" value="Unassembled WGS sequence"/>
</dbReference>
<feature type="domain" description="Cytochrome C Planctomycete-type" evidence="1">
    <location>
        <begin position="75"/>
        <end position="127"/>
    </location>
</feature>
<dbReference type="GO" id="GO:0020037">
    <property type="term" value="F:heme binding"/>
    <property type="evidence" value="ECO:0007669"/>
    <property type="project" value="InterPro"/>
</dbReference>
<dbReference type="InterPro" id="IPR036909">
    <property type="entry name" value="Cyt_c-like_dom_sf"/>
</dbReference>